<keyword evidence="1" id="KW-0694">RNA-binding</keyword>
<dbReference type="GO" id="GO:0003723">
    <property type="term" value="F:RNA binding"/>
    <property type="evidence" value="ECO:0007669"/>
    <property type="project" value="UniProtKB-KW"/>
</dbReference>
<dbReference type="EMBL" id="JABCRI010000012">
    <property type="protein sequence ID" value="KAF8397007.1"/>
    <property type="molecule type" value="Genomic_DNA"/>
</dbReference>
<dbReference type="AlphaFoldDB" id="A0A835DDR0"/>
<dbReference type="PANTHER" id="PTHR12826">
    <property type="entry name" value="RIBONUCLEASE Y"/>
    <property type="match status" value="1"/>
</dbReference>
<proteinExistence type="predicted"/>
<evidence type="ECO:0000313" key="3">
    <source>
        <dbReference type="Proteomes" id="UP000655225"/>
    </source>
</evidence>
<name>A0A835DDR0_TETSI</name>
<gene>
    <name evidence="2" type="ORF">HHK36_018645</name>
</gene>
<accession>A0A835DDR0</accession>
<comment type="caution">
    <text evidence="2">The sequence shown here is derived from an EMBL/GenBank/DDBJ whole genome shotgun (WGS) entry which is preliminary data.</text>
</comment>
<sequence length="180" mass="20457">MADQRGMFTYASSMDVLGSETQRVVARSLYVPKHRYGFLLNQWDQLCNMVINQRKIKLTMNIQDGYVVLVTSPDNRSMSDLWKCFYFIRAVILGFKIIEASAILYSDDVGVKSIDMSNVSIKHKGHKWTLSCERNMKLYGRSRKTSIVMEGNLIHILGLKWSIQNAITSLPPLGLGCCVN</sequence>
<reference evidence="2 3" key="1">
    <citation type="submission" date="2020-04" db="EMBL/GenBank/DDBJ databases">
        <title>Plant Genome Project.</title>
        <authorList>
            <person name="Zhang R.-G."/>
        </authorList>
    </citation>
    <scope>NUCLEOTIDE SEQUENCE [LARGE SCALE GENOMIC DNA]</scope>
    <source>
        <strain evidence="2">YNK0</strain>
        <tissue evidence="2">Leaf</tissue>
    </source>
</reference>
<protein>
    <submittedName>
        <fullName evidence="2">Uncharacterized protein</fullName>
    </submittedName>
</protein>
<dbReference type="GO" id="GO:0005634">
    <property type="term" value="C:nucleus"/>
    <property type="evidence" value="ECO:0007669"/>
    <property type="project" value="TreeGrafter"/>
</dbReference>
<evidence type="ECO:0000313" key="2">
    <source>
        <dbReference type="EMBL" id="KAF8397007.1"/>
    </source>
</evidence>
<keyword evidence="3" id="KW-1185">Reference proteome</keyword>
<organism evidence="2 3">
    <name type="scientific">Tetracentron sinense</name>
    <name type="common">Spur-leaf</name>
    <dbReference type="NCBI Taxonomy" id="13715"/>
    <lineage>
        <taxon>Eukaryota</taxon>
        <taxon>Viridiplantae</taxon>
        <taxon>Streptophyta</taxon>
        <taxon>Embryophyta</taxon>
        <taxon>Tracheophyta</taxon>
        <taxon>Spermatophyta</taxon>
        <taxon>Magnoliopsida</taxon>
        <taxon>Trochodendrales</taxon>
        <taxon>Trochodendraceae</taxon>
        <taxon>Tetracentron</taxon>
    </lineage>
</organism>
<dbReference type="PANTHER" id="PTHR12826:SF13">
    <property type="entry name" value="RNA-BINDING PROTEIN PNO1"/>
    <property type="match status" value="1"/>
</dbReference>
<evidence type="ECO:0000256" key="1">
    <source>
        <dbReference type="ARBA" id="ARBA00022884"/>
    </source>
</evidence>
<dbReference type="Proteomes" id="UP000655225">
    <property type="component" value="Unassembled WGS sequence"/>
</dbReference>